<accession>A0A8J8P673</accession>
<comment type="caution">
    <text evidence="8">The sequence shown here is derived from an EMBL/GenBank/DDBJ whole genome shotgun (WGS) entry which is preliminary data.</text>
</comment>
<evidence type="ECO:0000256" key="6">
    <source>
        <dbReference type="SAM" id="MobiDB-lite"/>
    </source>
</evidence>
<name>A0A8J8P673_HALGN</name>
<evidence type="ECO:0000256" key="3">
    <source>
        <dbReference type="ARBA" id="ARBA00022833"/>
    </source>
</evidence>
<feature type="compositionally biased region" description="Low complexity" evidence="6">
    <location>
        <begin position="378"/>
        <end position="387"/>
    </location>
</feature>
<protein>
    <recommendedName>
        <fullName evidence="7">C3H1-type domain-containing protein</fullName>
    </recommendedName>
</protein>
<keyword evidence="3 5" id="KW-0862">Zinc</keyword>
<feature type="region of interest" description="Disordered" evidence="6">
    <location>
        <begin position="234"/>
        <end position="260"/>
    </location>
</feature>
<feature type="compositionally biased region" description="Polar residues" evidence="6">
    <location>
        <begin position="234"/>
        <end position="253"/>
    </location>
</feature>
<dbReference type="AlphaFoldDB" id="A0A8J8P673"/>
<feature type="compositionally biased region" description="Basic and acidic residues" evidence="6">
    <location>
        <begin position="469"/>
        <end position="484"/>
    </location>
</feature>
<gene>
    <name evidence="8" type="ORF">FGO68_gene9620</name>
</gene>
<dbReference type="InterPro" id="IPR000571">
    <property type="entry name" value="Znf_CCCH"/>
</dbReference>
<evidence type="ECO:0000313" key="8">
    <source>
        <dbReference type="EMBL" id="TNV86276.1"/>
    </source>
</evidence>
<dbReference type="GO" id="GO:0008270">
    <property type="term" value="F:zinc ion binding"/>
    <property type="evidence" value="ECO:0007669"/>
    <property type="project" value="UniProtKB-KW"/>
</dbReference>
<dbReference type="EMBL" id="RRYP01001194">
    <property type="protein sequence ID" value="TNV86276.1"/>
    <property type="molecule type" value="Genomic_DNA"/>
</dbReference>
<dbReference type="InterPro" id="IPR057444">
    <property type="entry name" value="Znf-CCCH_AtC3H23-like"/>
</dbReference>
<dbReference type="PANTHER" id="PTHR14493">
    <property type="entry name" value="UNKEMPT FAMILY MEMBER"/>
    <property type="match status" value="1"/>
</dbReference>
<evidence type="ECO:0000259" key="7">
    <source>
        <dbReference type="PROSITE" id="PS50103"/>
    </source>
</evidence>
<sequence>MMPQYHATSQDYQCYAQNLGSGSDSISNRQDSGRVDVRQMSINLHQVRTNPELQKMSFQKRVELYLKTIDPLIFYMYRYKTTYCANKSKDHDWNRCVYAHKPFDYRRPPDRYFYSAEKCKNYNQEQGTGCRDDCPLSHTTFERLYHPYQYKTNPCQQFTSKKKTCQKGELCAFVHSHFEMRHVTGCDKLFLHERQSAQPKQNYEQWQLSPELIPDLPEVNDEEMKYFQKLEQTQAPAGNNQSIGKAQSVNSGGSDDKLKIVEPQVPPKNQVARSAISTGAASCGEGAPDYSSLFQEVNAKFDNSFNIKSKAFIPGYKKTQSLNGDINPQQPAIQDQSDACSGIDIHINQISLSKINGELKQMNKERKSSPSPPKSPLRHQSSSLSSLHLMQPKIDQNKRKKNPIDPNDFSCFICSDDEDLGLKHNEDKIAKDKLGSLNYSTKGGQPSQLTAEDSSSMSHGTRQSSRFQHIFDQHSKSGCSRDEGSGGPGSGQKSYMRRNKGLYCCSEDEESFFYASSTNMRGEQSDEEEEDVDNILNNELTTLQVGIATQQPKTHTLASAIPQIDV</sequence>
<dbReference type="PANTHER" id="PTHR14493:SF50">
    <property type="entry name" value="RING FINGER PROTEIN UNKEMPT"/>
    <property type="match status" value="1"/>
</dbReference>
<dbReference type="InterPro" id="IPR045234">
    <property type="entry name" value="Unkempt-like"/>
</dbReference>
<keyword evidence="4" id="KW-0238">DNA-binding</keyword>
<feature type="compositionally biased region" description="Polar residues" evidence="6">
    <location>
        <begin position="437"/>
        <end position="467"/>
    </location>
</feature>
<reference evidence="8" key="1">
    <citation type="submission" date="2019-06" db="EMBL/GenBank/DDBJ databases">
        <authorList>
            <person name="Zheng W."/>
        </authorList>
    </citation>
    <scope>NUCLEOTIDE SEQUENCE</scope>
    <source>
        <strain evidence="8">QDHG01</strain>
    </source>
</reference>
<proteinExistence type="predicted"/>
<organism evidence="8 9">
    <name type="scientific">Halteria grandinella</name>
    <dbReference type="NCBI Taxonomy" id="5974"/>
    <lineage>
        <taxon>Eukaryota</taxon>
        <taxon>Sar</taxon>
        <taxon>Alveolata</taxon>
        <taxon>Ciliophora</taxon>
        <taxon>Intramacronucleata</taxon>
        <taxon>Spirotrichea</taxon>
        <taxon>Stichotrichia</taxon>
        <taxon>Sporadotrichida</taxon>
        <taxon>Halteriidae</taxon>
        <taxon>Halteria</taxon>
    </lineage>
</organism>
<keyword evidence="9" id="KW-1185">Reference proteome</keyword>
<evidence type="ECO:0000256" key="4">
    <source>
        <dbReference type="ARBA" id="ARBA00023125"/>
    </source>
</evidence>
<feature type="region of interest" description="Disordered" evidence="6">
    <location>
        <begin position="361"/>
        <end position="387"/>
    </location>
</feature>
<dbReference type="GO" id="GO:0003677">
    <property type="term" value="F:DNA binding"/>
    <property type="evidence" value="ECO:0007669"/>
    <property type="project" value="UniProtKB-KW"/>
</dbReference>
<dbReference type="Pfam" id="PF25512">
    <property type="entry name" value="zf-CCCH_AtC3H23"/>
    <property type="match status" value="1"/>
</dbReference>
<dbReference type="PROSITE" id="PS50103">
    <property type="entry name" value="ZF_C3H1"/>
    <property type="match status" value="1"/>
</dbReference>
<evidence type="ECO:0000256" key="5">
    <source>
        <dbReference type="PROSITE-ProRule" id="PRU00723"/>
    </source>
</evidence>
<evidence type="ECO:0000256" key="1">
    <source>
        <dbReference type="ARBA" id="ARBA00022723"/>
    </source>
</evidence>
<dbReference type="Proteomes" id="UP000785679">
    <property type="component" value="Unassembled WGS sequence"/>
</dbReference>
<keyword evidence="2 5" id="KW-0863">Zinc-finger</keyword>
<keyword evidence="1 5" id="KW-0479">Metal-binding</keyword>
<dbReference type="SMART" id="SM00356">
    <property type="entry name" value="ZnF_C3H1"/>
    <property type="match status" value="2"/>
</dbReference>
<feature type="domain" description="C3H1-type" evidence="7">
    <location>
        <begin position="149"/>
        <end position="178"/>
    </location>
</feature>
<evidence type="ECO:0000313" key="9">
    <source>
        <dbReference type="Proteomes" id="UP000785679"/>
    </source>
</evidence>
<feature type="zinc finger region" description="C3H1-type" evidence="5">
    <location>
        <begin position="149"/>
        <end position="178"/>
    </location>
</feature>
<evidence type="ECO:0000256" key="2">
    <source>
        <dbReference type="ARBA" id="ARBA00022771"/>
    </source>
</evidence>
<feature type="region of interest" description="Disordered" evidence="6">
    <location>
        <begin position="436"/>
        <end position="495"/>
    </location>
</feature>
<dbReference type="OrthoDB" id="20534at2759"/>